<dbReference type="InterPro" id="IPR050318">
    <property type="entry name" value="DENR/SUI1_TIF"/>
</dbReference>
<dbReference type="PROSITE" id="PS50296">
    <property type="entry name" value="SUI1"/>
    <property type="match status" value="1"/>
</dbReference>
<dbReference type="InterPro" id="IPR005872">
    <property type="entry name" value="SUI1_arc_bac"/>
</dbReference>
<keyword evidence="3" id="KW-0648">Protein biosynthesis</keyword>
<dbReference type="CDD" id="cd11567">
    <property type="entry name" value="YciH_like"/>
    <property type="match status" value="1"/>
</dbReference>
<dbReference type="Gene3D" id="3.30.780.10">
    <property type="entry name" value="SUI1-like domain"/>
    <property type="match status" value="1"/>
</dbReference>
<sequence length="117" mass="12908">MGRKNNDWKKRDGVVYSTSDNFDYNYEEDEALETLPPAQQNLKVMLDKKARGGKQVTLIEGFIGTEDDLKDLGKMLKTKCGVGGSAKDGEILIQGDHRDKVVQVLQSAGYKAKRSGG</sequence>
<dbReference type="Proteomes" id="UP000199564">
    <property type="component" value="Unassembled WGS sequence"/>
</dbReference>
<dbReference type="PANTHER" id="PTHR12789">
    <property type="entry name" value="DENSITY-REGULATED PROTEIN HOMOLOG"/>
    <property type="match status" value="1"/>
</dbReference>
<dbReference type="GO" id="GO:0003729">
    <property type="term" value="F:mRNA binding"/>
    <property type="evidence" value="ECO:0007669"/>
    <property type="project" value="TreeGrafter"/>
</dbReference>
<dbReference type="AlphaFoldDB" id="A0A1I5CFQ0"/>
<comment type="similarity">
    <text evidence="1">Belongs to the SUI1 family.</text>
</comment>
<proteinExistence type="inferred from homology"/>
<dbReference type="GO" id="GO:0001731">
    <property type="term" value="P:formation of translation preinitiation complex"/>
    <property type="evidence" value="ECO:0007669"/>
    <property type="project" value="TreeGrafter"/>
</dbReference>
<dbReference type="InterPro" id="IPR001950">
    <property type="entry name" value="SUI1"/>
</dbReference>
<accession>A0A1I5CFQ0</accession>
<dbReference type="STRING" id="226506.SAMN04488519_102259"/>
<feature type="domain" description="SUI1" evidence="4">
    <location>
        <begin position="43"/>
        <end position="109"/>
    </location>
</feature>
<evidence type="ECO:0000256" key="3">
    <source>
        <dbReference type="ARBA" id="ARBA00022917"/>
    </source>
</evidence>
<dbReference type="PIRSF" id="PIRSF037511">
    <property type="entry name" value="Transl_init_SUI1_pro"/>
    <property type="match status" value="1"/>
</dbReference>
<keyword evidence="6" id="KW-1185">Reference proteome</keyword>
<keyword evidence="5" id="KW-0396">Initiation factor</keyword>
<evidence type="ECO:0000313" key="6">
    <source>
        <dbReference type="Proteomes" id="UP000199564"/>
    </source>
</evidence>
<evidence type="ECO:0000256" key="1">
    <source>
        <dbReference type="ARBA" id="ARBA00005422"/>
    </source>
</evidence>
<dbReference type="GO" id="GO:0002188">
    <property type="term" value="P:translation reinitiation"/>
    <property type="evidence" value="ECO:0007669"/>
    <property type="project" value="TreeGrafter"/>
</dbReference>
<organism evidence="5 6">
    <name type="scientific">Algoriphagus ornithinivorans</name>
    <dbReference type="NCBI Taxonomy" id="226506"/>
    <lineage>
        <taxon>Bacteria</taxon>
        <taxon>Pseudomonadati</taxon>
        <taxon>Bacteroidota</taxon>
        <taxon>Cytophagia</taxon>
        <taxon>Cytophagales</taxon>
        <taxon>Cyclobacteriaceae</taxon>
        <taxon>Algoriphagus</taxon>
    </lineage>
</organism>
<dbReference type="GO" id="GO:0006417">
    <property type="term" value="P:regulation of translation"/>
    <property type="evidence" value="ECO:0007669"/>
    <property type="project" value="UniProtKB-KW"/>
</dbReference>
<evidence type="ECO:0000259" key="4">
    <source>
        <dbReference type="PROSITE" id="PS50296"/>
    </source>
</evidence>
<reference evidence="6" key="1">
    <citation type="submission" date="2016-10" db="EMBL/GenBank/DDBJ databases">
        <authorList>
            <person name="Varghese N."/>
            <person name="Submissions S."/>
        </authorList>
    </citation>
    <scope>NUCLEOTIDE SEQUENCE [LARGE SCALE GENOMIC DNA]</scope>
    <source>
        <strain evidence="6">DSM 15282</strain>
    </source>
</reference>
<dbReference type="Pfam" id="PF01253">
    <property type="entry name" value="SUI1"/>
    <property type="match status" value="1"/>
</dbReference>
<gene>
    <name evidence="5" type="ORF">SAMN04488519_102259</name>
</gene>
<dbReference type="InterPro" id="IPR036877">
    <property type="entry name" value="SUI1_dom_sf"/>
</dbReference>
<dbReference type="RefSeq" id="WP_091650394.1">
    <property type="nucleotide sequence ID" value="NZ_FOVW01000002.1"/>
</dbReference>
<protein>
    <submittedName>
        <fullName evidence="5">Translation initiation factor 1 (eIF-1/SUI1)</fullName>
    </submittedName>
</protein>
<dbReference type="PANTHER" id="PTHR12789:SF0">
    <property type="entry name" value="DENSITY-REGULATED PROTEIN"/>
    <property type="match status" value="1"/>
</dbReference>
<dbReference type="SUPFAM" id="SSF55159">
    <property type="entry name" value="eIF1-like"/>
    <property type="match status" value="1"/>
</dbReference>
<keyword evidence="2" id="KW-0810">Translation regulation</keyword>
<evidence type="ECO:0000256" key="2">
    <source>
        <dbReference type="ARBA" id="ARBA00022845"/>
    </source>
</evidence>
<dbReference type="EMBL" id="FOVW01000002">
    <property type="protein sequence ID" value="SFN85753.1"/>
    <property type="molecule type" value="Genomic_DNA"/>
</dbReference>
<name>A0A1I5CFQ0_9BACT</name>
<dbReference type="GO" id="GO:0003743">
    <property type="term" value="F:translation initiation factor activity"/>
    <property type="evidence" value="ECO:0007669"/>
    <property type="project" value="UniProtKB-KW"/>
</dbReference>
<evidence type="ECO:0000313" key="5">
    <source>
        <dbReference type="EMBL" id="SFN85753.1"/>
    </source>
</evidence>